<dbReference type="OrthoDB" id="1890867at2759"/>
<dbReference type="InterPro" id="IPR055474">
    <property type="entry name" value="DUF7046"/>
</dbReference>
<feature type="domain" description="DUF7046" evidence="3">
    <location>
        <begin position="691"/>
        <end position="777"/>
    </location>
</feature>
<feature type="compositionally biased region" description="Polar residues" evidence="2">
    <location>
        <begin position="396"/>
        <end position="418"/>
    </location>
</feature>
<proteinExistence type="predicted"/>
<feature type="compositionally biased region" description="Polar residues" evidence="2">
    <location>
        <begin position="504"/>
        <end position="516"/>
    </location>
</feature>
<sequence length="782" mass="87500">MMAHVAPAEYAIHGREAPSYNATTEYYGGDYLPPQVPGDPMAFHRQQHQLSEDASVLADALAGIEIAQSGRGKPGPPHNKELVVHAIEAAASVLRDQASALRDQISENERLRSALRVREWELQNYQRIDQGVTSSHPENQSQDEYQALQQVAPNNQPLMGRELWAGNGFLGDSQSSLIVHPNVQSFVDNNYRFPSNGAQSQQYGSNFGPIGAIRNKNLPDGAFSHTSSPTARSMSPIRQSRDGDSGARVQPSGAVGNSQPRQELVKSTPRPQDEIKHLKKLLSDCTLKEMQLVHENHMLEKRLSELRLTIEKYQQELVDASSRETSVRQDVLEENARLTSEIRAARQEINFYASSLMPLLAEFNLQPATRDPHSIISGIKALVQHLREEARKDSGTPKQSWRNSQMYQQAQHGVSSSPVHHMSWVPKSPEPHGLEIVPQASYLQPERPLSPTSPLSHTPNDWESNPHHAFGTDNYSNENIRLSAYPAQGSEPQQINSRRIPADYNNSGLPQRSDSYNDTDEESNVPGHGYGPEYPERAERLSSQLPTVREEPSSSLSDEEDPLPDIEGLCINGDAVLGNKITACGISINGTTLCHFQWVRHHRDGSFFHIPGAAQPEYTITADDVDTRLSLECTPMDDRNRKGEMVQVFVNDHNRITIDQEMRDQIIEYLESGQANFEVRLGIENSQEVSFEPALLSLKRSIYELKKLNGKRVVGSERYASESAVEIKVGKDSQCAIINNTGAMHLLDCLDNRTRDLLVLTMREFIKAAIERKRGKKRLWLK</sequence>
<dbReference type="GO" id="GO:0005886">
    <property type="term" value="C:plasma membrane"/>
    <property type="evidence" value="ECO:0007669"/>
    <property type="project" value="TreeGrafter"/>
</dbReference>
<dbReference type="Pfam" id="PF23080">
    <property type="entry name" value="DUF7046"/>
    <property type="match status" value="1"/>
</dbReference>
<keyword evidence="1" id="KW-0175">Coiled coil</keyword>
<dbReference type="Proteomes" id="UP000886520">
    <property type="component" value="Chromosome 2"/>
</dbReference>
<dbReference type="InterPro" id="IPR056284">
    <property type="entry name" value="AIR9-like_A9"/>
</dbReference>
<accession>A0A9D4V9C5</accession>
<reference evidence="5" key="1">
    <citation type="submission" date="2021-01" db="EMBL/GenBank/DDBJ databases">
        <title>Adiantum capillus-veneris genome.</title>
        <authorList>
            <person name="Fang Y."/>
            <person name="Liao Q."/>
        </authorList>
    </citation>
    <scope>NUCLEOTIDE SEQUENCE</scope>
    <source>
        <strain evidence="5">H3</strain>
        <tissue evidence="5">Leaf</tissue>
    </source>
</reference>
<feature type="region of interest" description="Disordered" evidence="2">
    <location>
        <begin position="197"/>
        <end position="272"/>
    </location>
</feature>
<organism evidence="5 6">
    <name type="scientific">Adiantum capillus-veneris</name>
    <name type="common">Maidenhair fern</name>
    <dbReference type="NCBI Taxonomy" id="13818"/>
    <lineage>
        <taxon>Eukaryota</taxon>
        <taxon>Viridiplantae</taxon>
        <taxon>Streptophyta</taxon>
        <taxon>Embryophyta</taxon>
        <taxon>Tracheophyta</taxon>
        <taxon>Polypodiopsida</taxon>
        <taxon>Polypodiidae</taxon>
        <taxon>Polypodiales</taxon>
        <taxon>Pteridineae</taxon>
        <taxon>Pteridaceae</taxon>
        <taxon>Vittarioideae</taxon>
        <taxon>Adiantum</taxon>
    </lineage>
</organism>
<feature type="compositionally biased region" description="Polar residues" evidence="2">
    <location>
        <begin position="224"/>
        <end position="238"/>
    </location>
</feature>
<comment type="caution">
    <text evidence="5">The sequence shown here is derived from an EMBL/GenBank/DDBJ whole genome shotgun (WGS) entry which is preliminary data.</text>
</comment>
<dbReference type="EMBL" id="JABFUD020000003">
    <property type="protein sequence ID" value="KAI5081904.1"/>
    <property type="molecule type" value="Genomic_DNA"/>
</dbReference>
<evidence type="ECO:0000256" key="2">
    <source>
        <dbReference type="SAM" id="MobiDB-lite"/>
    </source>
</evidence>
<gene>
    <name evidence="5" type="ORF">GOP47_0001647</name>
</gene>
<evidence type="ECO:0000259" key="4">
    <source>
        <dbReference type="Pfam" id="PF23197"/>
    </source>
</evidence>
<feature type="coiled-coil region" evidence="1">
    <location>
        <begin position="296"/>
        <end position="348"/>
    </location>
</feature>
<keyword evidence="6" id="KW-1185">Reference proteome</keyword>
<evidence type="ECO:0000259" key="3">
    <source>
        <dbReference type="Pfam" id="PF23080"/>
    </source>
</evidence>
<dbReference type="Pfam" id="PF23197">
    <property type="entry name" value="IG_AIR9"/>
    <property type="match status" value="1"/>
</dbReference>
<evidence type="ECO:0000313" key="5">
    <source>
        <dbReference type="EMBL" id="KAI5081904.1"/>
    </source>
</evidence>
<dbReference type="Gene3D" id="2.60.40.2700">
    <property type="match status" value="1"/>
</dbReference>
<name>A0A9D4V9C5_ADICA</name>
<evidence type="ECO:0000256" key="1">
    <source>
        <dbReference type="SAM" id="Coils"/>
    </source>
</evidence>
<feature type="region of interest" description="Disordered" evidence="2">
    <location>
        <begin position="388"/>
        <end position="475"/>
    </location>
</feature>
<dbReference type="PANTHER" id="PTHR31149:SF7">
    <property type="entry name" value="EXPRESSED PROTEIN"/>
    <property type="match status" value="1"/>
</dbReference>
<protein>
    <submittedName>
        <fullName evidence="5">Uncharacterized protein</fullName>
    </submittedName>
</protein>
<dbReference type="PANTHER" id="PTHR31149">
    <property type="entry name" value="EXPRESSED PROTEIN"/>
    <property type="match status" value="1"/>
</dbReference>
<dbReference type="AlphaFoldDB" id="A0A9D4V9C5"/>
<feature type="compositionally biased region" description="Low complexity" evidence="2">
    <location>
        <begin position="449"/>
        <end position="459"/>
    </location>
</feature>
<evidence type="ECO:0000313" key="6">
    <source>
        <dbReference type="Proteomes" id="UP000886520"/>
    </source>
</evidence>
<feature type="domain" description="AIR9-like A9" evidence="4">
    <location>
        <begin position="569"/>
        <end position="648"/>
    </location>
</feature>
<feature type="region of interest" description="Disordered" evidence="2">
    <location>
        <begin position="488"/>
        <end position="562"/>
    </location>
</feature>